<evidence type="ECO:0000313" key="7">
    <source>
        <dbReference type="EMBL" id="KAL2532715.1"/>
    </source>
</evidence>
<comment type="subcellular location">
    <subcellularLocation>
        <location evidence="1">Membrane</location>
        <topology evidence="1">Multi-pass membrane protein</topology>
    </subcellularLocation>
</comment>
<comment type="similarity">
    <text evidence="5">Belongs to the major facilitator superfamily. Phosphate:H(+) symporter (TC 2.A.1.9) family.</text>
</comment>
<keyword evidence="8" id="KW-1185">Reference proteome</keyword>
<dbReference type="PANTHER" id="PTHR11662:SF282">
    <property type="entry name" value="ANION TRANSPORTER 5-RELATED"/>
    <property type="match status" value="1"/>
</dbReference>
<keyword evidence="4 6" id="KW-0472">Membrane</keyword>
<evidence type="ECO:0000256" key="4">
    <source>
        <dbReference type="ARBA" id="ARBA00023136"/>
    </source>
</evidence>
<name>A0ABD1V7Z9_9LAMI</name>
<dbReference type="SUPFAM" id="SSF103473">
    <property type="entry name" value="MFS general substrate transporter"/>
    <property type="match status" value="1"/>
</dbReference>
<protein>
    <submittedName>
        <fullName evidence="7">Anion transporter 5</fullName>
    </submittedName>
</protein>
<sequence length="211" mass="24489">MWMWTLLRFKYANDPPRSEHPKATVAGFGELLLPIKVNQKMKVENGGHSIRTPKIPCKKIIFSLPVWAIVVNNFTFHYALYMLTNWLPTYFELVLQVRHGIYQDDALLVGVIADHLITKRLLSVIRRTKLLNTIGFVVASFALMALPRFRNQNTWCSVLFFCGSWFLVTWESWICSKSHGCCSRVCRNCNGVNLILLNFNKQLIFSYKQEK</sequence>
<comment type="caution">
    <text evidence="7">The sequence shown here is derived from an EMBL/GenBank/DDBJ whole genome shotgun (WGS) entry which is preliminary data.</text>
</comment>
<keyword evidence="3 6" id="KW-1133">Transmembrane helix</keyword>
<evidence type="ECO:0000256" key="3">
    <source>
        <dbReference type="ARBA" id="ARBA00022989"/>
    </source>
</evidence>
<evidence type="ECO:0000313" key="8">
    <source>
        <dbReference type="Proteomes" id="UP001604336"/>
    </source>
</evidence>
<dbReference type="PANTHER" id="PTHR11662">
    <property type="entry name" value="SOLUTE CARRIER FAMILY 17"/>
    <property type="match status" value="1"/>
</dbReference>
<dbReference type="EMBL" id="JBFOLK010000002">
    <property type="protein sequence ID" value="KAL2532715.1"/>
    <property type="molecule type" value="Genomic_DNA"/>
</dbReference>
<gene>
    <name evidence="7" type="ORF">Adt_06066</name>
</gene>
<dbReference type="InterPro" id="IPR050382">
    <property type="entry name" value="MFS_Na/Anion_cotransporter"/>
</dbReference>
<evidence type="ECO:0000256" key="5">
    <source>
        <dbReference type="ARBA" id="ARBA00044504"/>
    </source>
</evidence>
<accession>A0ABD1V7Z9</accession>
<proteinExistence type="inferred from homology"/>
<feature type="transmembrane region" description="Helical" evidence="6">
    <location>
        <begin position="130"/>
        <end position="146"/>
    </location>
</feature>
<evidence type="ECO:0000256" key="6">
    <source>
        <dbReference type="SAM" id="Phobius"/>
    </source>
</evidence>
<dbReference type="GO" id="GO:0016020">
    <property type="term" value="C:membrane"/>
    <property type="evidence" value="ECO:0007669"/>
    <property type="project" value="UniProtKB-SubCell"/>
</dbReference>
<keyword evidence="2 6" id="KW-0812">Transmembrane</keyword>
<feature type="transmembrane region" description="Helical" evidence="6">
    <location>
        <begin position="60"/>
        <end position="80"/>
    </location>
</feature>
<dbReference type="InterPro" id="IPR036259">
    <property type="entry name" value="MFS_trans_sf"/>
</dbReference>
<evidence type="ECO:0000256" key="1">
    <source>
        <dbReference type="ARBA" id="ARBA00004141"/>
    </source>
</evidence>
<dbReference type="Proteomes" id="UP001604336">
    <property type="component" value="Unassembled WGS sequence"/>
</dbReference>
<organism evidence="7 8">
    <name type="scientific">Abeliophyllum distichum</name>
    <dbReference type="NCBI Taxonomy" id="126358"/>
    <lineage>
        <taxon>Eukaryota</taxon>
        <taxon>Viridiplantae</taxon>
        <taxon>Streptophyta</taxon>
        <taxon>Embryophyta</taxon>
        <taxon>Tracheophyta</taxon>
        <taxon>Spermatophyta</taxon>
        <taxon>Magnoliopsida</taxon>
        <taxon>eudicotyledons</taxon>
        <taxon>Gunneridae</taxon>
        <taxon>Pentapetalae</taxon>
        <taxon>asterids</taxon>
        <taxon>lamiids</taxon>
        <taxon>Lamiales</taxon>
        <taxon>Oleaceae</taxon>
        <taxon>Forsythieae</taxon>
        <taxon>Abeliophyllum</taxon>
    </lineage>
</organism>
<evidence type="ECO:0000256" key="2">
    <source>
        <dbReference type="ARBA" id="ARBA00022692"/>
    </source>
</evidence>
<reference evidence="8" key="1">
    <citation type="submission" date="2024-07" db="EMBL/GenBank/DDBJ databases">
        <title>Two chromosome-level genome assemblies of Korean endemic species Abeliophyllum distichum and Forsythia ovata (Oleaceae).</title>
        <authorList>
            <person name="Jang H."/>
        </authorList>
    </citation>
    <scope>NUCLEOTIDE SEQUENCE [LARGE SCALE GENOMIC DNA]</scope>
</reference>
<dbReference type="AlphaFoldDB" id="A0ABD1V7Z9"/>